<sequence length="790" mass="82455">MGLKKYEIITVGSDKRVRALRSWQVGDRYVNIGDVGGIVYDEKTLSQDGACWLFKGNFGFPGARIGGDSIVDVGEATLSATGTPNVDILGSSVVVGSKLQFASDQTAADAVVLTAADFEQGALVSAMGTDWETWKTPSTQNIRTKAPIFSGASTKVLKLEVPGYAVQAYVLDRDGKGVAATTAVNTGAGATLAIPAGQYFVLRLVKNLGGAIVPADATAAQITFTGTYETKLSIVDSRVEVNPATSAGTLSLRPGGTYTRTPGAAYPDSVIRNSKVVINGHATANRTVTLMSEFINTSAVIDASVELAPAIPGIYKNVKNLTFSGSVTGDAGVSSHGVIQATDCDNFAVSSTIFPGLAAAQTANIPFIFQGCNVPNGVFYHHAQIANTYKNIDFVKAQADLGKATANVNVVLVSSEVGGMYRIYHKVTNLWGPLVESLASVISVKFLGGNPSNGYATTIYKDAYFNGEFDFAGTNVFGNTNKHDASNTQDISGALVMGLFNETTNGSTISGVVANNARAVVAQPFRVSGARGISVSSPTEVECNVYLTDAANKIIVNTGYVSGVNAPVTPALTAVYAYIAVRKTDGSDILSLDEFKGVTVTVYNGCKIVNTGETAVNMKGNIRVEDNATLINASITGSGYFGGNAVMSGAFIGGCVYMRDNASFTKTAGSLAIRNLKMTENAYAVLGNYPLNGRIHLSDNARCTPTAAGLSGGDLVMKDNAVISGAVAVDGVVTMKDDAKVSAGTLSAYGDITLCGSYNQTVNKTWTGKRTITDVNAPGYDNNVKTQYDF</sequence>
<accession>A0A8S5QMG1</accession>
<evidence type="ECO:0000313" key="1">
    <source>
        <dbReference type="EMBL" id="DAE20438.1"/>
    </source>
</evidence>
<protein>
    <submittedName>
        <fullName evidence="1">Transferase, nesg, ydcK, Structural Genomics.38A</fullName>
    </submittedName>
</protein>
<dbReference type="SUPFAM" id="SSF51161">
    <property type="entry name" value="Trimeric LpxA-like enzymes"/>
    <property type="match status" value="1"/>
</dbReference>
<dbReference type="InterPro" id="IPR011004">
    <property type="entry name" value="Trimer_LpxA-like_sf"/>
</dbReference>
<name>A0A8S5QMG1_9CAUD</name>
<dbReference type="EMBL" id="BK015694">
    <property type="protein sequence ID" value="DAE20438.1"/>
    <property type="molecule type" value="Genomic_DNA"/>
</dbReference>
<organism evidence="1">
    <name type="scientific">Siphoviridae sp. cttOT32</name>
    <dbReference type="NCBI Taxonomy" id="2826493"/>
    <lineage>
        <taxon>Viruses</taxon>
        <taxon>Duplodnaviria</taxon>
        <taxon>Heunggongvirae</taxon>
        <taxon>Uroviricota</taxon>
        <taxon>Caudoviricetes</taxon>
    </lineage>
</organism>
<proteinExistence type="predicted"/>
<dbReference type="GO" id="GO:0016740">
    <property type="term" value="F:transferase activity"/>
    <property type="evidence" value="ECO:0007669"/>
    <property type="project" value="UniProtKB-KW"/>
</dbReference>
<keyword evidence="1" id="KW-0808">Transferase</keyword>
<reference evidence="1" key="1">
    <citation type="journal article" date="2021" name="Proc. Natl. Acad. Sci. U.S.A.">
        <title>A Catalog of Tens of Thousands of Viruses from Human Metagenomes Reveals Hidden Associations with Chronic Diseases.</title>
        <authorList>
            <person name="Tisza M.J."/>
            <person name="Buck C.B."/>
        </authorList>
    </citation>
    <scope>NUCLEOTIDE SEQUENCE</scope>
    <source>
        <strain evidence="1">CttOT32</strain>
    </source>
</reference>